<accession>I0RA06</accession>
<sequence length="40" mass="4632">MEAFKLIILGHKHLYLTKTYKKVRPYGIKLLFILGDIKGA</sequence>
<protein>
    <submittedName>
        <fullName evidence="1">Uncharacterized protein</fullName>
    </submittedName>
</protein>
<comment type="caution">
    <text evidence="1">The sequence shown here is derived from an EMBL/GenBank/DDBJ whole genome shotgun (WGS) entry which is preliminary data.</text>
</comment>
<dbReference type="EMBL" id="AJGH01000039">
    <property type="protein sequence ID" value="EIC96514.1"/>
    <property type="molecule type" value="Genomic_DNA"/>
</dbReference>
<dbReference type="AlphaFoldDB" id="I0RA06"/>
<evidence type="ECO:0000313" key="1">
    <source>
        <dbReference type="EMBL" id="EIC96514.1"/>
    </source>
</evidence>
<name>I0RA06_9FIRM</name>
<proteinExistence type="predicted"/>
<evidence type="ECO:0000313" key="2">
    <source>
        <dbReference type="Proteomes" id="UP000005039"/>
    </source>
</evidence>
<dbReference type="Proteomes" id="UP000005039">
    <property type="component" value="Unassembled WGS sequence"/>
</dbReference>
<organism evidence="1 2">
    <name type="scientific">Lachnoanaerobaculum saburreum F0468</name>
    <dbReference type="NCBI Taxonomy" id="1095750"/>
    <lineage>
        <taxon>Bacteria</taxon>
        <taxon>Bacillati</taxon>
        <taxon>Bacillota</taxon>
        <taxon>Clostridia</taxon>
        <taxon>Lachnospirales</taxon>
        <taxon>Lachnospiraceae</taxon>
        <taxon>Lachnoanaerobaculum</taxon>
    </lineage>
</organism>
<gene>
    <name evidence="1" type="ORF">HMPREF9970_0561</name>
</gene>
<keyword evidence="2" id="KW-1185">Reference proteome</keyword>
<reference evidence="1 2" key="1">
    <citation type="submission" date="2012-03" db="EMBL/GenBank/DDBJ databases">
        <authorList>
            <person name="Durkin A.S."/>
            <person name="McCorrison J."/>
            <person name="Torralba M."/>
            <person name="Gillis M."/>
            <person name="Methe B."/>
            <person name="Sutton G."/>
            <person name="Nelson K.E."/>
        </authorList>
    </citation>
    <scope>NUCLEOTIDE SEQUENCE [LARGE SCALE GENOMIC DNA]</scope>
    <source>
        <strain evidence="1 2">F0468</strain>
    </source>
</reference>